<reference evidence="1" key="1">
    <citation type="journal article" date="2020" name="Cell">
        <title>Large-Scale Comparative Analyses of Tick Genomes Elucidate Their Genetic Diversity and Vector Capacities.</title>
        <authorList>
            <consortium name="Tick Genome and Microbiome Consortium (TIGMIC)"/>
            <person name="Jia N."/>
            <person name="Wang J."/>
            <person name="Shi W."/>
            <person name="Du L."/>
            <person name="Sun Y."/>
            <person name="Zhan W."/>
            <person name="Jiang J.F."/>
            <person name="Wang Q."/>
            <person name="Zhang B."/>
            <person name="Ji P."/>
            <person name="Bell-Sakyi L."/>
            <person name="Cui X.M."/>
            <person name="Yuan T.T."/>
            <person name="Jiang B.G."/>
            <person name="Yang W.F."/>
            <person name="Lam T.T."/>
            <person name="Chang Q.C."/>
            <person name="Ding S.J."/>
            <person name="Wang X.J."/>
            <person name="Zhu J.G."/>
            <person name="Ruan X.D."/>
            <person name="Zhao L."/>
            <person name="Wei J.T."/>
            <person name="Ye R.Z."/>
            <person name="Que T.C."/>
            <person name="Du C.H."/>
            <person name="Zhou Y.H."/>
            <person name="Cheng J.X."/>
            <person name="Dai P.F."/>
            <person name="Guo W.B."/>
            <person name="Han X.H."/>
            <person name="Huang E.J."/>
            <person name="Li L.F."/>
            <person name="Wei W."/>
            <person name="Gao Y.C."/>
            <person name="Liu J.Z."/>
            <person name="Shao H.Z."/>
            <person name="Wang X."/>
            <person name="Wang C.C."/>
            <person name="Yang T.C."/>
            <person name="Huo Q.B."/>
            <person name="Li W."/>
            <person name="Chen H.Y."/>
            <person name="Chen S.E."/>
            <person name="Zhou L.G."/>
            <person name="Ni X.B."/>
            <person name="Tian J.H."/>
            <person name="Sheng Y."/>
            <person name="Liu T."/>
            <person name="Pan Y.S."/>
            <person name="Xia L.Y."/>
            <person name="Li J."/>
            <person name="Zhao F."/>
            <person name="Cao W.C."/>
        </authorList>
    </citation>
    <scope>NUCLEOTIDE SEQUENCE</scope>
    <source>
        <strain evidence="1">Rmic-2018</strain>
    </source>
</reference>
<dbReference type="EMBL" id="JABSTU010000004">
    <property type="protein sequence ID" value="KAH8034376.1"/>
    <property type="molecule type" value="Genomic_DNA"/>
</dbReference>
<keyword evidence="2" id="KW-1185">Reference proteome</keyword>
<name>A0A9J6EK13_RHIMP</name>
<organism evidence="1 2">
    <name type="scientific">Rhipicephalus microplus</name>
    <name type="common">Cattle tick</name>
    <name type="synonym">Boophilus microplus</name>
    <dbReference type="NCBI Taxonomy" id="6941"/>
    <lineage>
        <taxon>Eukaryota</taxon>
        <taxon>Metazoa</taxon>
        <taxon>Ecdysozoa</taxon>
        <taxon>Arthropoda</taxon>
        <taxon>Chelicerata</taxon>
        <taxon>Arachnida</taxon>
        <taxon>Acari</taxon>
        <taxon>Parasitiformes</taxon>
        <taxon>Ixodida</taxon>
        <taxon>Ixodoidea</taxon>
        <taxon>Ixodidae</taxon>
        <taxon>Rhipicephalinae</taxon>
        <taxon>Rhipicephalus</taxon>
        <taxon>Boophilus</taxon>
    </lineage>
</organism>
<evidence type="ECO:0000313" key="1">
    <source>
        <dbReference type="EMBL" id="KAH8034376.1"/>
    </source>
</evidence>
<accession>A0A9J6EK13</accession>
<protein>
    <submittedName>
        <fullName evidence="1">Uncharacterized protein</fullName>
    </submittedName>
</protein>
<reference evidence="1" key="2">
    <citation type="submission" date="2021-09" db="EMBL/GenBank/DDBJ databases">
        <authorList>
            <person name="Jia N."/>
            <person name="Wang J."/>
            <person name="Shi W."/>
            <person name="Du L."/>
            <person name="Sun Y."/>
            <person name="Zhan W."/>
            <person name="Jiang J."/>
            <person name="Wang Q."/>
            <person name="Zhang B."/>
            <person name="Ji P."/>
            <person name="Sakyi L.B."/>
            <person name="Cui X."/>
            <person name="Yuan T."/>
            <person name="Jiang B."/>
            <person name="Yang W."/>
            <person name="Lam T.T.-Y."/>
            <person name="Chang Q."/>
            <person name="Ding S."/>
            <person name="Wang X."/>
            <person name="Zhu J."/>
            <person name="Ruan X."/>
            <person name="Zhao L."/>
            <person name="Wei J."/>
            <person name="Que T."/>
            <person name="Du C."/>
            <person name="Cheng J."/>
            <person name="Dai P."/>
            <person name="Han X."/>
            <person name="Huang E."/>
            <person name="Gao Y."/>
            <person name="Liu J."/>
            <person name="Shao H."/>
            <person name="Ye R."/>
            <person name="Li L."/>
            <person name="Wei W."/>
            <person name="Wang X."/>
            <person name="Wang C."/>
            <person name="Huo Q."/>
            <person name="Li W."/>
            <person name="Guo W."/>
            <person name="Chen H."/>
            <person name="Chen S."/>
            <person name="Zhou L."/>
            <person name="Zhou L."/>
            <person name="Ni X."/>
            <person name="Tian J."/>
            <person name="Zhou Y."/>
            <person name="Sheng Y."/>
            <person name="Liu T."/>
            <person name="Pan Y."/>
            <person name="Xia L."/>
            <person name="Li J."/>
            <person name="Zhao F."/>
            <person name="Cao W."/>
        </authorList>
    </citation>
    <scope>NUCLEOTIDE SEQUENCE</scope>
    <source>
        <strain evidence="1">Rmic-2018</strain>
        <tissue evidence="1">Larvae</tissue>
    </source>
</reference>
<proteinExistence type="predicted"/>
<evidence type="ECO:0000313" key="2">
    <source>
        <dbReference type="Proteomes" id="UP000821866"/>
    </source>
</evidence>
<sequence length="171" mass="19280">MGCRSVRDTPFESQNAASENDQLTWCLARAPLPNRRTHGDASPFVDEAWAAQAERRSKRLWIAAAHLQRPRRPRTRTPAAAACARTEPRRHWSGFPPVDAEHRLLGSGTLLAEHYGPEADNTLAERNSVLRRENDYAEEPRMLACVIVFYQMVDMLKLELTKHMSGGSICS</sequence>
<comment type="caution">
    <text evidence="1">The sequence shown here is derived from an EMBL/GenBank/DDBJ whole genome shotgun (WGS) entry which is preliminary data.</text>
</comment>
<gene>
    <name evidence="1" type="ORF">HPB51_023506</name>
</gene>
<dbReference type="AlphaFoldDB" id="A0A9J6EK13"/>
<dbReference type="Proteomes" id="UP000821866">
    <property type="component" value="Chromosome 2"/>
</dbReference>